<organism evidence="1 2">
    <name type="scientific">Elizabethkingia meningoseptica</name>
    <name type="common">Chryseobacterium meningosepticum</name>
    <dbReference type="NCBI Taxonomy" id="238"/>
    <lineage>
        <taxon>Bacteria</taxon>
        <taxon>Pseudomonadati</taxon>
        <taxon>Bacteroidota</taxon>
        <taxon>Flavobacteriia</taxon>
        <taxon>Flavobacteriales</taxon>
        <taxon>Weeksellaceae</taxon>
        <taxon>Elizabethkingia</taxon>
    </lineage>
</organism>
<keyword evidence="2" id="KW-1185">Reference proteome</keyword>
<evidence type="ECO:0000313" key="1">
    <source>
        <dbReference type="EMBL" id="OOH97408.1"/>
    </source>
</evidence>
<protein>
    <submittedName>
        <fullName evidence="1">Uncharacterized protein</fullName>
    </submittedName>
</protein>
<name>A0A1T3H0B0_ELIME</name>
<gene>
    <name evidence="1" type="ORF">BMF97_03580</name>
</gene>
<sequence>MKEEKFTLNKHEMMKLKQNTNLSEKKKNYVTPKLEKILVKIESGDYIPDSVYVKNAKHNRQKADIQKKNTAIHTDFVD</sequence>
<evidence type="ECO:0000313" key="2">
    <source>
        <dbReference type="Proteomes" id="UP000188947"/>
    </source>
</evidence>
<dbReference type="AlphaFoldDB" id="A0A1T3H0B0"/>
<comment type="caution">
    <text evidence="1">The sequence shown here is derived from an EMBL/GenBank/DDBJ whole genome shotgun (WGS) entry which is preliminary data.</text>
</comment>
<accession>A0A1T3H0B0</accession>
<dbReference type="Proteomes" id="UP000188947">
    <property type="component" value="Unassembled WGS sequence"/>
</dbReference>
<reference evidence="1 2" key="1">
    <citation type="submission" date="2016-11" db="EMBL/GenBank/DDBJ databases">
        <title>Genome sequence and comparative genomic analysis of clinical strain Elizabethkingia meningoseptica 61421 PRCM.</title>
        <authorList>
            <person name="Wang M."/>
            <person name="Hu S."/>
            <person name="Cao L."/>
            <person name="Jiang T."/>
            <person name="Zhou Y."/>
            <person name="Ming D."/>
        </authorList>
    </citation>
    <scope>NUCLEOTIDE SEQUENCE [LARGE SCALE GENOMIC DNA]</scope>
    <source>
        <strain evidence="1 2">61421 PRCM</strain>
    </source>
</reference>
<proteinExistence type="predicted"/>
<dbReference type="EMBL" id="MPOG01000004">
    <property type="protein sequence ID" value="OOH97408.1"/>
    <property type="molecule type" value="Genomic_DNA"/>
</dbReference>